<evidence type="ECO:0000313" key="1">
    <source>
        <dbReference type="EMBL" id="TWB15610.1"/>
    </source>
</evidence>
<dbReference type="Proteomes" id="UP000316545">
    <property type="component" value="Unassembled WGS sequence"/>
</dbReference>
<protein>
    <recommendedName>
        <fullName evidence="3">DNA primase/helicase</fullName>
    </recommendedName>
</protein>
<comment type="caution">
    <text evidence="1">The sequence shown here is derived from an EMBL/GenBank/DDBJ whole genome shotgun (WGS) entry which is preliminary data.</text>
</comment>
<accession>A0A560F1W4</accession>
<dbReference type="AlphaFoldDB" id="A0A560F1W4"/>
<gene>
    <name evidence="1" type="ORF">FBZ88_12963</name>
</gene>
<evidence type="ECO:0008006" key="3">
    <source>
        <dbReference type="Google" id="ProtNLM"/>
    </source>
</evidence>
<keyword evidence="2" id="KW-1185">Reference proteome</keyword>
<sequence>MIDLPDDFLTPDLARLVVTVASRDVTLVPLATGNAYTMHRAGQPMVSRLVPTSQVDALLDAGMLDRADDDGAIGALAGTEAARAALTEAEAVLAAVAAVPPDRDSRAVVPSVGGTAFEAAVEAAEAYVPPLDGGDDDDGGVELPFRRERLPEDCPVQPLGNRNGVHYYLDAQCQFRELPDEKHGEASIRGLFAPRTRWLYNNYPRKNKDGGVTGWHAKIVAEQLMEANAFKGLWTPRDHVRGAGAWADEDGRLILHLGNLVLRNGETQRPGVIDDMVYPADEPLPGPSDEDWDGGISPAAYLMNLLRKWEFKRKAADLDAMLLLGWLVAAPLGGALRFRPCVWLTGDKGTGKSTLQDLIMEHLMGRWLLRAADATAASLYQTKGQTTLPIALDELEPRPDNPQRNNGIIELAKIAATSGKLRRGGQDGQAAEYPIRSCFMFSSILIPPLTSQDKSRMAVLELDPLRSTDPPKLEPKLMRRLGRALLRLSVERWGAILEAIDIFRAALGRAGHSGRTCDVFGTLLGCVWAVLHDRMPKPMEIAALLDQLTVEALAEQSGDAPDHENCVHHLLTTMADIYRGGTRRTIGEHVYSAAYGGPSDQGFDRLEGQQALGLYGMRVVKDGQDGRLYLAVSNSHTNLAGLFAGTVWAAGHSGGAGVWVQSLRRFEGAQRSQHGIQIGGKVQRCTLLPLEAIVPKEAFFGDGWEAHD</sequence>
<reference evidence="1 2" key="1">
    <citation type="submission" date="2019-06" db="EMBL/GenBank/DDBJ databases">
        <title>Genomic Encyclopedia of Type Strains, Phase IV (KMG-V): Genome sequencing to study the core and pangenomes of soil and plant-associated prokaryotes.</title>
        <authorList>
            <person name="Whitman W."/>
        </authorList>
    </citation>
    <scope>NUCLEOTIDE SEQUENCE [LARGE SCALE GENOMIC DNA]</scope>
    <source>
        <strain evidence="1 2">BR 11865</strain>
    </source>
</reference>
<name>A0A560F1W4_9PROT</name>
<evidence type="ECO:0000313" key="2">
    <source>
        <dbReference type="Proteomes" id="UP000316545"/>
    </source>
</evidence>
<proteinExistence type="predicted"/>
<dbReference type="EMBL" id="VITO01000029">
    <property type="protein sequence ID" value="TWB15610.1"/>
    <property type="molecule type" value="Genomic_DNA"/>
</dbReference>
<organism evidence="1 2">
    <name type="scientific">Nitrospirillum amazonense</name>
    <dbReference type="NCBI Taxonomy" id="28077"/>
    <lineage>
        <taxon>Bacteria</taxon>
        <taxon>Pseudomonadati</taxon>
        <taxon>Pseudomonadota</taxon>
        <taxon>Alphaproteobacteria</taxon>
        <taxon>Rhodospirillales</taxon>
        <taxon>Azospirillaceae</taxon>
        <taxon>Nitrospirillum</taxon>
    </lineage>
</organism>
<dbReference type="RefSeq" id="WP_145620207.1">
    <property type="nucleotide sequence ID" value="NZ_VITO01000029.1"/>
</dbReference>